<dbReference type="Proteomes" id="UP001204151">
    <property type="component" value="Unassembled WGS sequence"/>
</dbReference>
<dbReference type="RefSeq" id="WP_258819941.1">
    <property type="nucleotide sequence ID" value="NZ_JANUGW010000035.1"/>
</dbReference>
<name>A0ABT1ZZQ0_9BURK</name>
<feature type="region of interest" description="Disordered" evidence="1">
    <location>
        <begin position="142"/>
        <end position="187"/>
    </location>
</feature>
<keyword evidence="4" id="KW-1185">Reference proteome</keyword>
<feature type="compositionally biased region" description="Polar residues" evidence="1">
    <location>
        <begin position="148"/>
        <end position="162"/>
    </location>
</feature>
<feature type="region of interest" description="Disordered" evidence="1">
    <location>
        <begin position="529"/>
        <end position="568"/>
    </location>
</feature>
<evidence type="ECO:0000256" key="1">
    <source>
        <dbReference type="SAM" id="MobiDB-lite"/>
    </source>
</evidence>
<accession>A0ABT1ZZQ0</accession>
<gene>
    <name evidence="3" type="ORF">NX784_27935</name>
</gene>
<feature type="region of interest" description="Disordered" evidence="1">
    <location>
        <begin position="1"/>
        <end position="117"/>
    </location>
</feature>
<feature type="domain" description="Large polyvalent protein-associated" evidence="2">
    <location>
        <begin position="344"/>
        <end position="436"/>
    </location>
</feature>
<evidence type="ECO:0000313" key="3">
    <source>
        <dbReference type="EMBL" id="MCS0585417.1"/>
    </source>
</evidence>
<dbReference type="Pfam" id="PF18821">
    <property type="entry name" value="LPD7"/>
    <property type="match status" value="1"/>
</dbReference>
<reference evidence="3 4" key="1">
    <citation type="submission" date="2022-08" db="EMBL/GenBank/DDBJ databases">
        <title>Reclassification of Massilia species as members of the genera Telluria, Duganella, Pseudoduganella, Mokoshia gen. nov. and Zemynaea gen. nov. using orthogonal and non-orthogonal genome-based approaches.</title>
        <authorList>
            <person name="Bowman J.P."/>
        </authorList>
    </citation>
    <scope>NUCLEOTIDE SEQUENCE [LARGE SCALE GENOMIC DNA]</scope>
    <source>
        <strain evidence="3 4">JCM 31316</strain>
    </source>
</reference>
<organism evidence="3 4">
    <name type="scientific">Massilia pinisoli</name>
    <dbReference type="NCBI Taxonomy" id="1772194"/>
    <lineage>
        <taxon>Bacteria</taxon>
        <taxon>Pseudomonadati</taxon>
        <taxon>Pseudomonadota</taxon>
        <taxon>Betaproteobacteria</taxon>
        <taxon>Burkholderiales</taxon>
        <taxon>Oxalobacteraceae</taxon>
        <taxon>Telluria group</taxon>
        <taxon>Massilia</taxon>
    </lineage>
</organism>
<protein>
    <recommendedName>
        <fullName evidence="2">Large polyvalent protein-associated domain-containing protein</fullName>
    </recommendedName>
</protein>
<evidence type="ECO:0000259" key="2">
    <source>
        <dbReference type="Pfam" id="PF18821"/>
    </source>
</evidence>
<comment type="caution">
    <text evidence="3">The sequence shown here is derived from an EMBL/GenBank/DDBJ whole genome shotgun (WGS) entry which is preliminary data.</text>
</comment>
<evidence type="ECO:0000313" key="4">
    <source>
        <dbReference type="Proteomes" id="UP001204151"/>
    </source>
</evidence>
<sequence>MSDEQKEGGVAGAAGMEAHKAAMSQTAELAGIDISAEMEKPKRRTTAKAQIVEEAEEGVKPKRARASSRSSKTKNVLTEALPTQDVQPGKVRGQGNLAQTETDNLPPLPPAPVPTPEGIAFMQQHVAFQAALERRTELRRAQLDRSGQALQTSPSLVAQTQGRPDVQSGEVGPQTKTAVQGADSSSNAGAAKASIAKAGKAAKENVIEAGRDIGKGPISEVDPQDLQDAEDARLLRQLLERSRALSAPRNATAVAKPAAAIAQSDVGTLRMIKDAAARKLGLAVVGRNRHEDPNYKVEFDRLAPELKMDAQEVNGEKPAAVQTQAAVPDKVDRDTARLTTVPDSVRKRFLKVDSDYYFPDRSPAFVDRGARLATRGEHPEVIVALVEIARERGWNSVTVKGSESFRRAAWMEATRNGLQVAGYKPTELDLAQLNQREPANLIEPGAVREQGLARPRSLAKPVDQTLNEKLSAFVNDKPTLAVKKYPDLVQAYALLDAARKFAEAHLPGHEAKFIAIGKELITQQLREGKEVIGPKIHPDQVSQSRSGRDRSGSSMEKISQPEVQVRER</sequence>
<feature type="compositionally biased region" description="Basic and acidic residues" evidence="1">
    <location>
        <begin position="529"/>
        <end position="538"/>
    </location>
</feature>
<dbReference type="EMBL" id="JANUGW010000035">
    <property type="protein sequence ID" value="MCS0585417.1"/>
    <property type="molecule type" value="Genomic_DNA"/>
</dbReference>
<proteinExistence type="predicted"/>
<dbReference type="InterPro" id="IPR040677">
    <property type="entry name" value="LPD7"/>
</dbReference>
<feature type="compositionally biased region" description="Pro residues" evidence="1">
    <location>
        <begin position="106"/>
        <end position="115"/>
    </location>
</feature>